<comment type="caution">
    <text evidence="1">The sequence shown here is derived from an EMBL/GenBank/DDBJ whole genome shotgun (WGS) entry which is preliminary data.</text>
</comment>
<evidence type="ECO:0000313" key="2">
    <source>
        <dbReference type="Proteomes" id="UP001596157"/>
    </source>
</evidence>
<organism evidence="1 2">
    <name type="scientific">Actinokineospora guangxiensis</name>
    <dbReference type="NCBI Taxonomy" id="1490288"/>
    <lineage>
        <taxon>Bacteria</taxon>
        <taxon>Bacillati</taxon>
        <taxon>Actinomycetota</taxon>
        <taxon>Actinomycetes</taxon>
        <taxon>Pseudonocardiales</taxon>
        <taxon>Pseudonocardiaceae</taxon>
        <taxon>Actinokineospora</taxon>
    </lineage>
</organism>
<protein>
    <submittedName>
        <fullName evidence="1">Asp23/Gls24 family envelope stress response protein</fullName>
    </submittedName>
</protein>
<accession>A0ABW0EQB8</accession>
<gene>
    <name evidence="1" type="ORF">ACFPM7_15875</name>
</gene>
<name>A0ABW0EQB8_9PSEU</name>
<proteinExistence type="predicted"/>
<dbReference type="EMBL" id="JBHSKF010000006">
    <property type="protein sequence ID" value="MFC5288538.1"/>
    <property type="molecule type" value="Genomic_DNA"/>
</dbReference>
<reference evidence="2" key="1">
    <citation type="journal article" date="2019" name="Int. J. Syst. Evol. Microbiol.">
        <title>The Global Catalogue of Microorganisms (GCM) 10K type strain sequencing project: providing services to taxonomists for standard genome sequencing and annotation.</title>
        <authorList>
            <consortium name="The Broad Institute Genomics Platform"/>
            <consortium name="The Broad Institute Genome Sequencing Center for Infectious Disease"/>
            <person name="Wu L."/>
            <person name="Ma J."/>
        </authorList>
    </citation>
    <scope>NUCLEOTIDE SEQUENCE [LARGE SCALE GENOMIC DNA]</scope>
    <source>
        <strain evidence="2">CCUG 59778</strain>
    </source>
</reference>
<keyword evidence="2" id="KW-1185">Reference proteome</keyword>
<dbReference type="RefSeq" id="WP_378248380.1">
    <property type="nucleotide sequence ID" value="NZ_JBHSKF010000006.1"/>
</dbReference>
<evidence type="ECO:0000313" key="1">
    <source>
        <dbReference type="EMBL" id="MFC5288538.1"/>
    </source>
</evidence>
<sequence>MSLDPAERGTLAISETAVARIAARAATEVHGAGEPPGRGSGAAATVRGPAAALRVRASIDYPLPVRATVDAVRSHLIRRVGDLTGLTVTQVDITVSALRTRSAG</sequence>
<dbReference type="Proteomes" id="UP001596157">
    <property type="component" value="Unassembled WGS sequence"/>
</dbReference>